<evidence type="ECO:0000313" key="2">
    <source>
        <dbReference type="EMBL" id="GAA2686975.1"/>
    </source>
</evidence>
<evidence type="ECO:0000256" key="1">
    <source>
        <dbReference type="SAM" id="MobiDB-lite"/>
    </source>
</evidence>
<name>A0ABN3SXV2_9ACTN</name>
<accession>A0ABN3SXV2</accession>
<keyword evidence="3" id="KW-1185">Reference proteome</keyword>
<sequence length="196" mass="21256">MVRPSMPTSQSWEGNLASSLNSLRISADRARHAYRGASAAAEARRQASATADANPGGTVLYAATVLCEGYQRTQYPSVLAQIAFAHQSLATSLARVWRNAAIAYAYGLATADHDLARGRTPERASFRQDSAVPAPPEDDQELAAGYQSAVACEYAVARDYETSGAESWAECAEGWQRYAAQLDHRVWQRLTTATNR</sequence>
<dbReference type="Proteomes" id="UP001500994">
    <property type="component" value="Unassembled WGS sequence"/>
</dbReference>
<feature type="region of interest" description="Disordered" evidence="1">
    <location>
        <begin position="120"/>
        <end position="140"/>
    </location>
</feature>
<reference evidence="2 3" key="1">
    <citation type="journal article" date="2019" name="Int. J. Syst. Evol. Microbiol.">
        <title>The Global Catalogue of Microorganisms (GCM) 10K type strain sequencing project: providing services to taxonomists for standard genome sequencing and annotation.</title>
        <authorList>
            <consortium name="The Broad Institute Genomics Platform"/>
            <consortium name="The Broad Institute Genome Sequencing Center for Infectious Disease"/>
            <person name="Wu L."/>
            <person name="Ma J."/>
        </authorList>
    </citation>
    <scope>NUCLEOTIDE SEQUENCE [LARGE SCALE GENOMIC DNA]</scope>
    <source>
        <strain evidence="2 3">JCM 16374</strain>
    </source>
</reference>
<dbReference type="EMBL" id="BAAARK010000040">
    <property type="protein sequence ID" value="GAA2686975.1"/>
    <property type="molecule type" value="Genomic_DNA"/>
</dbReference>
<comment type="caution">
    <text evidence="2">The sequence shown here is derived from an EMBL/GenBank/DDBJ whole genome shotgun (WGS) entry which is preliminary data.</text>
</comment>
<protein>
    <submittedName>
        <fullName evidence="2">Uncharacterized protein</fullName>
    </submittedName>
</protein>
<organism evidence="2 3">
    <name type="scientific">Streptomyces lunalinharesii</name>
    <dbReference type="NCBI Taxonomy" id="333384"/>
    <lineage>
        <taxon>Bacteria</taxon>
        <taxon>Bacillati</taxon>
        <taxon>Actinomycetota</taxon>
        <taxon>Actinomycetes</taxon>
        <taxon>Kitasatosporales</taxon>
        <taxon>Streptomycetaceae</taxon>
        <taxon>Streptomyces</taxon>
    </lineage>
</organism>
<evidence type="ECO:0000313" key="3">
    <source>
        <dbReference type="Proteomes" id="UP001500994"/>
    </source>
</evidence>
<gene>
    <name evidence="2" type="ORF">GCM10009864_70820</name>
</gene>
<proteinExistence type="predicted"/>